<dbReference type="RefSeq" id="XP_056543864.1">
    <property type="nucleotide sequence ID" value="XM_056688309.1"/>
</dbReference>
<name>A0A9W9I5W2_9EURO</name>
<dbReference type="GO" id="GO:0006084">
    <property type="term" value="P:acetyl-CoA metabolic process"/>
    <property type="evidence" value="ECO:0007669"/>
    <property type="project" value="InterPro"/>
</dbReference>
<evidence type="ECO:0000313" key="4">
    <source>
        <dbReference type="Proteomes" id="UP001149163"/>
    </source>
</evidence>
<dbReference type="InterPro" id="IPR016039">
    <property type="entry name" value="Thiolase-like"/>
</dbReference>
<dbReference type="EMBL" id="JAPQKN010000003">
    <property type="protein sequence ID" value="KAJ5167403.1"/>
    <property type="molecule type" value="Genomic_DNA"/>
</dbReference>
<dbReference type="PANTHER" id="PTHR43323">
    <property type="entry name" value="3-HYDROXY-3-METHYLGLUTARYL COENZYME A SYNTHASE"/>
    <property type="match status" value="1"/>
</dbReference>
<dbReference type="AlphaFoldDB" id="A0A9W9I5W2"/>
<reference evidence="3" key="1">
    <citation type="submission" date="2022-11" db="EMBL/GenBank/DDBJ databases">
        <authorList>
            <person name="Petersen C."/>
        </authorList>
    </citation>
    <scope>NUCLEOTIDE SEQUENCE</scope>
    <source>
        <strain evidence="3">IBT 26290</strain>
    </source>
</reference>
<sequence length="269" mass="30130">MPSSGICRHHYVVALDEVILVDTQVLKANQDIFCFFCRHLPRPLEPIFGAGTLPGHVIGVGIIVLGRLRASYMRHIYDFYQPDFKSQAVLLKLLFTGFGWVLPAVPRETGCSHDKTNGAMNGDSSSTVSAVVPLDDFDYFGFHAPNCQLVVKSYVRLLYNDHVADPENKLFRSDAVPSTIREQSYEEPRSDQRLEKLFIGLSKDRFTARVRRALKTCTRRACIPAWPSFGSDLASTLFNLRVTREVGGIAAKLDLHARLTAREPVSAEF</sequence>
<dbReference type="SUPFAM" id="SSF53901">
    <property type="entry name" value="Thiolase-like"/>
    <property type="match status" value="1"/>
</dbReference>
<protein>
    <submittedName>
        <fullName evidence="3">Hydroxymethylglutaryl-CoA synthase</fullName>
    </submittedName>
</protein>
<reference evidence="3" key="2">
    <citation type="journal article" date="2023" name="IMA Fungus">
        <title>Comparative genomic study of the Penicillium genus elucidates a diverse pangenome and 15 lateral gene transfer events.</title>
        <authorList>
            <person name="Petersen C."/>
            <person name="Sorensen T."/>
            <person name="Nielsen M.R."/>
            <person name="Sondergaard T.E."/>
            <person name="Sorensen J.L."/>
            <person name="Fitzpatrick D.A."/>
            <person name="Frisvad J.C."/>
            <person name="Nielsen K.L."/>
        </authorList>
    </citation>
    <scope>NUCLEOTIDE SEQUENCE</scope>
    <source>
        <strain evidence="3">IBT 26290</strain>
    </source>
</reference>
<dbReference type="Proteomes" id="UP001149163">
    <property type="component" value="Unassembled WGS sequence"/>
</dbReference>
<dbReference type="Pfam" id="PF08540">
    <property type="entry name" value="HMG_CoA_synt_C"/>
    <property type="match status" value="1"/>
</dbReference>
<dbReference type="GO" id="GO:0004421">
    <property type="term" value="F:hydroxymethylglutaryl-CoA synthase activity"/>
    <property type="evidence" value="ECO:0007669"/>
    <property type="project" value="InterPro"/>
</dbReference>
<dbReference type="GO" id="GO:0006696">
    <property type="term" value="P:ergosterol biosynthetic process"/>
    <property type="evidence" value="ECO:0007669"/>
    <property type="project" value="TreeGrafter"/>
</dbReference>
<evidence type="ECO:0000313" key="3">
    <source>
        <dbReference type="EMBL" id="KAJ5167403.1"/>
    </source>
</evidence>
<feature type="domain" description="Hydroxymethylglutaryl-coenzyme A synthase C-terminal" evidence="2">
    <location>
        <begin position="64"/>
        <end position="218"/>
    </location>
</feature>
<keyword evidence="4" id="KW-1185">Reference proteome</keyword>
<comment type="caution">
    <text evidence="3">The sequence shown here is derived from an EMBL/GenBank/DDBJ whole genome shotgun (WGS) entry which is preliminary data.</text>
</comment>
<dbReference type="Gene3D" id="3.40.47.10">
    <property type="match status" value="1"/>
</dbReference>
<dbReference type="GeneID" id="81427485"/>
<accession>A0A9W9I5W2</accession>
<evidence type="ECO:0000259" key="2">
    <source>
        <dbReference type="Pfam" id="PF08540"/>
    </source>
</evidence>
<organism evidence="3 4">
    <name type="scientific">Penicillium canariense</name>
    <dbReference type="NCBI Taxonomy" id="189055"/>
    <lineage>
        <taxon>Eukaryota</taxon>
        <taxon>Fungi</taxon>
        <taxon>Dikarya</taxon>
        <taxon>Ascomycota</taxon>
        <taxon>Pezizomycotina</taxon>
        <taxon>Eurotiomycetes</taxon>
        <taxon>Eurotiomycetidae</taxon>
        <taxon>Eurotiales</taxon>
        <taxon>Aspergillaceae</taxon>
        <taxon>Penicillium</taxon>
    </lineage>
</organism>
<gene>
    <name evidence="3" type="ORF">N7482_006184</name>
</gene>
<dbReference type="PANTHER" id="PTHR43323:SF2">
    <property type="entry name" value="HYDROXYMETHYLGLUTARYL-COA SYNTHASE"/>
    <property type="match status" value="1"/>
</dbReference>
<evidence type="ECO:0000256" key="1">
    <source>
        <dbReference type="ARBA" id="ARBA00022679"/>
    </source>
</evidence>
<keyword evidence="1" id="KW-0808">Transferase</keyword>
<proteinExistence type="predicted"/>
<dbReference type="InterPro" id="IPR013746">
    <property type="entry name" value="HMG_CoA_synt_C_dom"/>
</dbReference>
<dbReference type="GO" id="GO:0010142">
    <property type="term" value="P:farnesyl diphosphate biosynthetic process, mevalonate pathway"/>
    <property type="evidence" value="ECO:0007669"/>
    <property type="project" value="InterPro"/>
</dbReference>